<keyword evidence="2" id="KW-0540">Nuclease</keyword>
<evidence type="ECO:0000256" key="3">
    <source>
        <dbReference type="ARBA" id="ARBA00022801"/>
    </source>
</evidence>
<evidence type="ECO:0000256" key="2">
    <source>
        <dbReference type="ARBA" id="ARBA00022722"/>
    </source>
</evidence>
<dbReference type="PANTHER" id="PTHR33397:SF5">
    <property type="entry name" value="RNASE YUTE-RELATED"/>
    <property type="match status" value="1"/>
</dbReference>
<evidence type="ECO:0000256" key="1">
    <source>
        <dbReference type="ARBA" id="ARBA00022649"/>
    </source>
</evidence>
<accession>A0A2M6YSP3</accession>
<evidence type="ECO:0000313" key="5">
    <source>
        <dbReference type="EMBL" id="PIU36509.1"/>
    </source>
</evidence>
<keyword evidence="3" id="KW-0378">Hydrolase</keyword>
<protein>
    <submittedName>
        <fullName evidence="5">DUF86 domain-containing protein</fullName>
    </submittedName>
</protein>
<name>A0A2M6YSP3_9BACT</name>
<keyword evidence="1" id="KW-1277">Toxin-antitoxin system</keyword>
<dbReference type="GO" id="GO:0004540">
    <property type="term" value="F:RNA nuclease activity"/>
    <property type="evidence" value="ECO:0007669"/>
    <property type="project" value="InterPro"/>
</dbReference>
<organism evidence="5 6">
    <name type="scientific">Candidatus Roizmanbacteria bacterium CG07_land_8_20_14_0_80_34_15</name>
    <dbReference type="NCBI Taxonomy" id="1974849"/>
    <lineage>
        <taxon>Bacteria</taxon>
        <taxon>Candidatus Roizmaniibacteriota</taxon>
    </lineage>
</organism>
<dbReference type="PANTHER" id="PTHR33397">
    <property type="entry name" value="UPF0331 PROTEIN YUTE"/>
    <property type="match status" value="1"/>
</dbReference>
<evidence type="ECO:0000313" key="6">
    <source>
        <dbReference type="Proteomes" id="UP000230184"/>
    </source>
</evidence>
<dbReference type="GO" id="GO:0016787">
    <property type="term" value="F:hydrolase activity"/>
    <property type="evidence" value="ECO:0007669"/>
    <property type="project" value="UniProtKB-KW"/>
</dbReference>
<gene>
    <name evidence="5" type="ORF">COT02_05660</name>
</gene>
<dbReference type="Gene3D" id="1.20.120.580">
    <property type="entry name" value="bsu32300-like"/>
    <property type="match status" value="1"/>
</dbReference>
<comment type="similarity">
    <text evidence="4">Belongs to the HepT RNase toxin family.</text>
</comment>
<evidence type="ECO:0000256" key="4">
    <source>
        <dbReference type="ARBA" id="ARBA00024207"/>
    </source>
</evidence>
<dbReference type="NCBIfam" id="NF047751">
    <property type="entry name" value="HepT_toxin"/>
    <property type="match status" value="1"/>
</dbReference>
<dbReference type="Pfam" id="PF01934">
    <property type="entry name" value="HepT-like"/>
    <property type="match status" value="1"/>
</dbReference>
<reference evidence="6" key="1">
    <citation type="submission" date="2017-09" db="EMBL/GenBank/DDBJ databases">
        <title>Depth-based differentiation of microbial function through sediment-hosted aquifers and enrichment of novel symbionts in the deep terrestrial subsurface.</title>
        <authorList>
            <person name="Probst A.J."/>
            <person name="Ladd B."/>
            <person name="Jarett J.K."/>
            <person name="Geller-Mcgrath D.E."/>
            <person name="Sieber C.M.K."/>
            <person name="Emerson J.B."/>
            <person name="Anantharaman K."/>
            <person name="Thomas B.C."/>
            <person name="Malmstrom R."/>
            <person name="Stieglmeier M."/>
            <person name="Klingl A."/>
            <person name="Woyke T."/>
            <person name="Ryan C.M."/>
            <person name="Banfield J.F."/>
        </authorList>
    </citation>
    <scope>NUCLEOTIDE SEQUENCE [LARGE SCALE GENOMIC DNA]</scope>
</reference>
<comment type="caution">
    <text evidence="5">The sequence shown here is derived from an EMBL/GenBank/DDBJ whole genome shotgun (WGS) entry which is preliminary data.</text>
</comment>
<dbReference type="Proteomes" id="UP000230184">
    <property type="component" value="Unassembled WGS sequence"/>
</dbReference>
<dbReference type="AlphaFoldDB" id="A0A2M6YSP3"/>
<dbReference type="InterPro" id="IPR037038">
    <property type="entry name" value="HepT-like_sf"/>
</dbReference>
<dbReference type="EMBL" id="PEWY01000161">
    <property type="protein sequence ID" value="PIU36509.1"/>
    <property type="molecule type" value="Genomic_DNA"/>
</dbReference>
<sequence length="139" mass="16300">MTNTEVLKNKLSEIKKYLTIVKSYQTKSKEDLINDQTLRGAVERYLYLLCQTTIDFSEALISHLNFRQPSTYGEIFEILYEQKIISQSVSLKMKKMTGFRNILTHAYGEINLDILVEVLQKDINDFLLFIEEVQKKIKI</sequence>
<dbReference type="InterPro" id="IPR008201">
    <property type="entry name" value="HepT-like"/>
</dbReference>
<dbReference type="InterPro" id="IPR052379">
    <property type="entry name" value="Type_VII_TA_RNase"/>
</dbReference>
<dbReference type="GO" id="GO:0110001">
    <property type="term" value="C:toxin-antitoxin complex"/>
    <property type="evidence" value="ECO:0007669"/>
    <property type="project" value="InterPro"/>
</dbReference>
<proteinExistence type="inferred from homology"/>